<evidence type="ECO:0000256" key="7">
    <source>
        <dbReference type="ARBA" id="ARBA00071400"/>
    </source>
</evidence>
<keyword evidence="3" id="KW-0698">rRNA processing</keyword>
<name>A0A9R1TL08_9HYME</name>
<dbReference type="PANTHER" id="PTHR12416">
    <property type="entry name" value="RRNA-PROCESSING PROTEIN UTP23 HOMOLOG"/>
    <property type="match status" value="1"/>
</dbReference>
<accession>A0A9R1TL08</accession>
<dbReference type="Pfam" id="PF24779">
    <property type="entry name" value="UTP23_sensor"/>
    <property type="match status" value="1"/>
</dbReference>
<dbReference type="GeneID" id="105271344"/>
<sequence length="247" mass="28586">MKITRYKKVHKYLSFYMNNYQFRPPFQVLIDGTFCFAALQEKFNIQDQLPKYFQQETKLLTTPCVIMETEKLGQRTHGAMLIVKKFPVHRCSHEKHPTTGSKCLRSMIKKGNPSRYIIATQDRELQEKLRELAGTPLLYLHGKVPTLDPPSQASKDNAQNRLGQVFLKDYQMDILKELKQTSGLLPQDETKVKKKKKKGPNPLSCKKKQKKSTITVNSKASGKVRKRRKTKIPSHVKKILKTETNKE</sequence>
<evidence type="ECO:0000256" key="4">
    <source>
        <dbReference type="ARBA" id="ARBA00023242"/>
    </source>
</evidence>
<keyword evidence="4" id="KW-0539">Nucleus</keyword>
<evidence type="ECO:0000259" key="9">
    <source>
        <dbReference type="Pfam" id="PF24779"/>
    </source>
</evidence>
<reference evidence="11" key="1">
    <citation type="submission" date="2025-08" db="UniProtKB">
        <authorList>
            <consortium name="RefSeq"/>
        </authorList>
    </citation>
    <scope>IDENTIFICATION</scope>
    <source>
        <strain evidence="11">USDA-PBARC FA_bdor</strain>
        <tissue evidence="11">Whole organism</tissue>
    </source>
</reference>
<organism evidence="10 11">
    <name type="scientific">Fopius arisanus</name>
    <dbReference type="NCBI Taxonomy" id="64838"/>
    <lineage>
        <taxon>Eukaryota</taxon>
        <taxon>Metazoa</taxon>
        <taxon>Ecdysozoa</taxon>
        <taxon>Arthropoda</taxon>
        <taxon>Hexapoda</taxon>
        <taxon>Insecta</taxon>
        <taxon>Pterygota</taxon>
        <taxon>Neoptera</taxon>
        <taxon>Endopterygota</taxon>
        <taxon>Hymenoptera</taxon>
        <taxon>Apocrita</taxon>
        <taxon>Ichneumonoidea</taxon>
        <taxon>Braconidae</taxon>
        <taxon>Opiinae</taxon>
        <taxon>Fopius</taxon>
    </lineage>
</organism>
<evidence type="ECO:0000313" key="11">
    <source>
        <dbReference type="RefSeq" id="XP_011311139.1"/>
    </source>
</evidence>
<dbReference type="InterPro" id="IPR006984">
    <property type="entry name" value="Fcf1/UTP23"/>
</dbReference>
<dbReference type="InterPro" id="IPR029060">
    <property type="entry name" value="PIN-like_dom_sf"/>
</dbReference>
<dbReference type="SUPFAM" id="SSF88723">
    <property type="entry name" value="PIN domain-like"/>
    <property type="match status" value="1"/>
</dbReference>
<evidence type="ECO:0000256" key="1">
    <source>
        <dbReference type="ARBA" id="ARBA00004604"/>
    </source>
</evidence>
<proteinExistence type="inferred from homology"/>
<dbReference type="Proteomes" id="UP000694866">
    <property type="component" value="Unplaced"/>
</dbReference>
<protein>
    <recommendedName>
        <fullName evidence="7">rRNA-processing protein UTP23 homolog</fullName>
    </recommendedName>
</protein>
<feature type="compositionally biased region" description="Basic residues" evidence="8">
    <location>
        <begin position="222"/>
        <end position="239"/>
    </location>
</feature>
<dbReference type="Pfam" id="PF04900">
    <property type="entry name" value="Fcf1"/>
    <property type="match status" value="1"/>
</dbReference>
<comment type="function">
    <text evidence="5">Involved in rRNA-processing and ribosome biogenesis.</text>
</comment>
<evidence type="ECO:0000256" key="2">
    <source>
        <dbReference type="ARBA" id="ARBA00022517"/>
    </source>
</evidence>
<dbReference type="Gene3D" id="3.40.50.1010">
    <property type="entry name" value="5'-nuclease"/>
    <property type="match status" value="1"/>
</dbReference>
<dbReference type="CDD" id="cd09866">
    <property type="entry name" value="PIN_Fcf1-Utp23-H"/>
    <property type="match status" value="1"/>
</dbReference>
<feature type="compositionally biased region" description="Basic residues" evidence="8">
    <location>
        <begin position="192"/>
        <end position="211"/>
    </location>
</feature>
<dbReference type="GO" id="GO:0006364">
    <property type="term" value="P:rRNA processing"/>
    <property type="evidence" value="ECO:0007669"/>
    <property type="project" value="UniProtKB-KW"/>
</dbReference>
<evidence type="ECO:0000256" key="8">
    <source>
        <dbReference type="SAM" id="MobiDB-lite"/>
    </source>
</evidence>
<keyword evidence="2" id="KW-0690">Ribosome biogenesis</keyword>
<dbReference type="RefSeq" id="XP_011311139.1">
    <property type="nucleotide sequence ID" value="XM_011312837.1"/>
</dbReference>
<dbReference type="InterPro" id="IPR057776">
    <property type="entry name" value="UTP23_sensor"/>
</dbReference>
<dbReference type="KEGG" id="fas:105271344"/>
<feature type="domain" description="UTP23 sensor motif region" evidence="9">
    <location>
        <begin position="191"/>
        <end position="210"/>
    </location>
</feature>
<keyword evidence="10" id="KW-1185">Reference proteome</keyword>
<dbReference type="FunFam" id="3.40.50.1010:FF:000006">
    <property type="entry name" value="rRNA-processing protein UTP23 homolog"/>
    <property type="match status" value="1"/>
</dbReference>
<evidence type="ECO:0000256" key="6">
    <source>
        <dbReference type="ARBA" id="ARBA00038503"/>
    </source>
</evidence>
<gene>
    <name evidence="11" type="primary">LOC105271344</name>
</gene>
<dbReference type="OrthoDB" id="25675at2759"/>
<comment type="subcellular location">
    <subcellularLocation>
        <location evidence="1">Nucleus</location>
        <location evidence="1">Nucleolus</location>
    </subcellularLocation>
</comment>
<evidence type="ECO:0000313" key="10">
    <source>
        <dbReference type="Proteomes" id="UP000694866"/>
    </source>
</evidence>
<feature type="region of interest" description="Disordered" evidence="8">
    <location>
        <begin position="186"/>
        <end position="247"/>
    </location>
</feature>
<evidence type="ECO:0000256" key="3">
    <source>
        <dbReference type="ARBA" id="ARBA00022552"/>
    </source>
</evidence>
<dbReference type="AlphaFoldDB" id="A0A9R1TL08"/>
<comment type="similarity">
    <text evidence="6">Belongs to the UTP23/FCF1 family. UTP23 subfamily.</text>
</comment>
<evidence type="ECO:0000256" key="5">
    <source>
        <dbReference type="ARBA" id="ARBA00037300"/>
    </source>
</evidence>
<dbReference type="GO" id="GO:0032040">
    <property type="term" value="C:small-subunit processome"/>
    <property type="evidence" value="ECO:0007669"/>
    <property type="project" value="InterPro"/>
</dbReference>